<dbReference type="PROSITE" id="PS51387">
    <property type="entry name" value="FAD_PCMH"/>
    <property type="match status" value="1"/>
</dbReference>
<dbReference type="GO" id="GO:0071949">
    <property type="term" value="F:FAD binding"/>
    <property type="evidence" value="ECO:0007669"/>
    <property type="project" value="InterPro"/>
</dbReference>
<dbReference type="InterPro" id="IPR012951">
    <property type="entry name" value="BBE"/>
</dbReference>
<evidence type="ECO:0000256" key="3">
    <source>
        <dbReference type="ARBA" id="ARBA00022630"/>
    </source>
</evidence>
<comment type="cofactor">
    <cofactor evidence="1">
        <name>FAD</name>
        <dbReference type="ChEBI" id="CHEBI:57692"/>
    </cofactor>
</comment>
<keyword evidence="5" id="KW-0274">FAD</keyword>
<organism evidence="10 11">
    <name type="scientific">Tagetes erecta</name>
    <name type="common">African marigold</name>
    <dbReference type="NCBI Taxonomy" id="13708"/>
    <lineage>
        <taxon>Eukaryota</taxon>
        <taxon>Viridiplantae</taxon>
        <taxon>Streptophyta</taxon>
        <taxon>Embryophyta</taxon>
        <taxon>Tracheophyta</taxon>
        <taxon>Spermatophyta</taxon>
        <taxon>Magnoliopsida</taxon>
        <taxon>eudicotyledons</taxon>
        <taxon>Gunneridae</taxon>
        <taxon>Pentapetalae</taxon>
        <taxon>asterids</taxon>
        <taxon>campanulids</taxon>
        <taxon>Asterales</taxon>
        <taxon>Asteraceae</taxon>
        <taxon>Asteroideae</taxon>
        <taxon>Heliantheae alliance</taxon>
        <taxon>Tageteae</taxon>
        <taxon>Tagetes</taxon>
    </lineage>
</organism>
<dbReference type="SUPFAM" id="SSF56176">
    <property type="entry name" value="FAD-binding/transporter-associated domain-like"/>
    <property type="match status" value="1"/>
</dbReference>
<evidence type="ECO:0000256" key="4">
    <source>
        <dbReference type="ARBA" id="ARBA00022729"/>
    </source>
</evidence>
<evidence type="ECO:0000256" key="2">
    <source>
        <dbReference type="ARBA" id="ARBA00005466"/>
    </source>
</evidence>
<gene>
    <name evidence="10" type="ORF">QVD17_40778</name>
</gene>
<keyword evidence="11" id="KW-1185">Reference proteome</keyword>
<protein>
    <recommendedName>
        <fullName evidence="9">FAD-binding PCMH-type domain-containing protein</fullName>
    </recommendedName>
</protein>
<dbReference type="InterPro" id="IPR016169">
    <property type="entry name" value="FAD-bd_PCMH_sub2"/>
</dbReference>
<dbReference type="InterPro" id="IPR016166">
    <property type="entry name" value="FAD-bd_PCMH"/>
</dbReference>
<reference evidence="10" key="1">
    <citation type="journal article" date="2023" name="bioRxiv">
        <title>Improved chromosome-level genome assembly for marigold (Tagetes erecta).</title>
        <authorList>
            <person name="Jiang F."/>
            <person name="Yuan L."/>
            <person name="Wang S."/>
            <person name="Wang H."/>
            <person name="Xu D."/>
            <person name="Wang A."/>
            <person name="Fan W."/>
        </authorList>
    </citation>
    <scope>NUCLEOTIDE SEQUENCE</scope>
    <source>
        <strain evidence="10">WSJ</strain>
        <tissue evidence="10">Leaf</tissue>
    </source>
</reference>
<dbReference type="Gene3D" id="3.30.465.10">
    <property type="match status" value="1"/>
</dbReference>
<keyword evidence="7" id="KW-0325">Glycoprotein</keyword>
<dbReference type="Proteomes" id="UP001229421">
    <property type="component" value="Unassembled WGS sequence"/>
</dbReference>
<sequence>MKNINLSSIFLLILSLSFVVSQSHGSPLSSILDVTPTSENFITCLQSNSNNLTAISQLIFTPTNTSYTPIWQAAVNNLRFINSSIPRPSIIVTPTNETQIQAALSCAKKHGYELRIRCGGHDFEGLSYTAKVPFVMIDLVNMKSIDVNVSDASAWVQGGAVLGELYYAISRYTDTLSFPAGICPAVGVSGFLGGGGYGNLVRKYATGGDNVLDVRFMDVNGNILDRKSMGEDLFWALRGGVASSFGIVLAWKLRLVAVPETVTFFLVNITLEQGANDIYYKYQYVLPNFDRDLQVSVQLNSEYIGNTRKKTIRMLFRGLYQGGIDTLLPLLNKGFPELNVTREICQEVRPIQASLLFGGFTPSTPAEILTNRSAVPRLSFKSTSDYVKTPIPKSGLRKIWRKMFESDTFEALQMYTFGGKMEEYSDTATPYPHRAGVLYQVYKTVLFTGQPSDTTAVSRRRLAWLRSFDKMIEPYVSSNPREAYVNYNDLDLGVGSRTFKEASLWGDRYWKRDNFKRLIRIKAKVDPDNFFRHPQSIPVFSTYLSDI</sequence>
<dbReference type="Pfam" id="PF01565">
    <property type="entry name" value="FAD_binding_4"/>
    <property type="match status" value="1"/>
</dbReference>
<evidence type="ECO:0000256" key="5">
    <source>
        <dbReference type="ARBA" id="ARBA00022827"/>
    </source>
</evidence>
<dbReference type="Gene3D" id="3.30.43.10">
    <property type="entry name" value="Uridine Diphospho-n-acetylenolpyruvylglucosamine Reductase, domain 2"/>
    <property type="match status" value="1"/>
</dbReference>
<dbReference type="AlphaFoldDB" id="A0AAD8NH27"/>
<dbReference type="Gene3D" id="3.40.462.20">
    <property type="match status" value="1"/>
</dbReference>
<evidence type="ECO:0000256" key="6">
    <source>
        <dbReference type="ARBA" id="ARBA00023157"/>
    </source>
</evidence>
<comment type="caution">
    <text evidence="10">The sequence shown here is derived from an EMBL/GenBank/DDBJ whole genome shotgun (WGS) entry which is preliminary data.</text>
</comment>
<dbReference type="Pfam" id="PF08031">
    <property type="entry name" value="BBE"/>
    <property type="match status" value="1"/>
</dbReference>
<name>A0AAD8NH27_TARER</name>
<evidence type="ECO:0000256" key="7">
    <source>
        <dbReference type="ARBA" id="ARBA00023180"/>
    </source>
</evidence>
<dbReference type="FunFam" id="3.30.43.10:FF:000004">
    <property type="entry name" value="Berberine bridge enzyme-like 15"/>
    <property type="match status" value="1"/>
</dbReference>
<feature type="chain" id="PRO_5042228325" description="FAD-binding PCMH-type domain-containing protein" evidence="8">
    <location>
        <begin position="26"/>
        <end position="547"/>
    </location>
</feature>
<feature type="signal peptide" evidence="8">
    <location>
        <begin position="1"/>
        <end position="25"/>
    </location>
</feature>
<evidence type="ECO:0000256" key="1">
    <source>
        <dbReference type="ARBA" id="ARBA00001974"/>
    </source>
</evidence>
<dbReference type="EMBL" id="JAUHHV010000011">
    <property type="protein sequence ID" value="KAK1408752.1"/>
    <property type="molecule type" value="Genomic_DNA"/>
</dbReference>
<evidence type="ECO:0000256" key="8">
    <source>
        <dbReference type="SAM" id="SignalP"/>
    </source>
</evidence>
<dbReference type="GO" id="GO:0016491">
    <property type="term" value="F:oxidoreductase activity"/>
    <property type="evidence" value="ECO:0007669"/>
    <property type="project" value="InterPro"/>
</dbReference>
<evidence type="ECO:0000313" key="10">
    <source>
        <dbReference type="EMBL" id="KAK1408752.1"/>
    </source>
</evidence>
<evidence type="ECO:0000313" key="11">
    <source>
        <dbReference type="Proteomes" id="UP001229421"/>
    </source>
</evidence>
<dbReference type="InterPro" id="IPR016167">
    <property type="entry name" value="FAD-bd_PCMH_sub1"/>
</dbReference>
<feature type="domain" description="FAD-binding PCMH-type" evidence="9">
    <location>
        <begin position="84"/>
        <end position="258"/>
    </location>
</feature>
<keyword evidence="3" id="KW-0285">Flavoprotein</keyword>
<dbReference type="PANTHER" id="PTHR32448">
    <property type="entry name" value="OS08G0158400 PROTEIN"/>
    <property type="match status" value="1"/>
</dbReference>
<dbReference type="InterPro" id="IPR036318">
    <property type="entry name" value="FAD-bd_PCMH-like_sf"/>
</dbReference>
<dbReference type="InterPro" id="IPR006094">
    <property type="entry name" value="Oxid_FAD_bind_N"/>
</dbReference>
<accession>A0AAD8NH27</accession>
<evidence type="ECO:0000259" key="9">
    <source>
        <dbReference type="PROSITE" id="PS51387"/>
    </source>
</evidence>
<proteinExistence type="inferred from homology"/>
<keyword evidence="4 8" id="KW-0732">Signal</keyword>
<keyword evidence="6" id="KW-1015">Disulfide bond</keyword>
<comment type="similarity">
    <text evidence="2">Belongs to the oxygen-dependent FAD-linked oxidoreductase family.</text>
</comment>